<dbReference type="RefSeq" id="WP_162367748.1">
    <property type="nucleotide sequence ID" value="NZ_WUBS01000015.1"/>
</dbReference>
<gene>
    <name evidence="2" type="ORF">GRH90_20135</name>
</gene>
<dbReference type="EMBL" id="WUBS01000015">
    <property type="protein sequence ID" value="NDL65046.1"/>
    <property type="molecule type" value="Genomic_DNA"/>
</dbReference>
<dbReference type="InterPro" id="IPR002816">
    <property type="entry name" value="TraB/PrgY/GumN_fam"/>
</dbReference>
<protein>
    <submittedName>
        <fullName evidence="2">Conjugal transfer protein TraB</fullName>
    </submittedName>
</protein>
<sequence length="266" mass="29731">MRTLLRRMATLLGFAPPPLYAWPGMDVSLADHRRLHMVGSIHMGTKDMAPLPARLLFLLRQATALVVEADITIGSPLANIPPVDTPLSARLSPGHYGILSGLCKEYDLDEEAMSTLPAWRVALMLQARQAERLGLRAAYGIDYQLIQAARDMDKPVIELEGPEEQLDLLLQLPDQGAALLQDTLRHWHTNARLLQTMIGWWLNSRPVNLAKAFPSTFSADLYHYLMTERNLRWKQRLEDLPAGGYVVAVGALHLYGAESLPSLLQR</sequence>
<evidence type="ECO:0000256" key="1">
    <source>
        <dbReference type="SAM" id="SignalP"/>
    </source>
</evidence>
<feature type="signal peptide" evidence="1">
    <location>
        <begin position="1"/>
        <end position="21"/>
    </location>
</feature>
<keyword evidence="1" id="KW-0732">Signal</keyword>
<dbReference type="Pfam" id="PF01963">
    <property type="entry name" value="TraB_PrgY_gumN"/>
    <property type="match status" value="1"/>
</dbReference>
<dbReference type="CDD" id="cd14789">
    <property type="entry name" value="Tiki"/>
    <property type="match status" value="1"/>
</dbReference>
<comment type="caution">
    <text evidence="2">The sequence shown here is derived from an EMBL/GenBank/DDBJ whole genome shotgun (WGS) entry which is preliminary data.</text>
</comment>
<dbReference type="PANTHER" id="PTHR40590">
    <property type="entry name" value="CYTOPLASMIC PROTEIN-RELATED"/>
    <property type="match status" value="1"/>
</dbReference>
<dbReference type="Proteomes" id="UP000461443">
    <property type="component" value="Unassembled WGS sequence"/>
</dbReference>
<reference evidence="2 3" key="2">
    <citation type="submission" date="2020-02" db="EMBL/GenBank/DDBJ databases">
        <title>The new genus of Enterobacteriales.</title>
        <authorList>
            <person name="Kim I.S."/>
        </authorList>
    </citation>
    <scope>NUCLEOTIDE SEQUENCE [LARGE SCALE GENOMIC DNA]</scope>
    <source>
        <strain evidence="2 3">SAP-6</strain>
    </source>
</reference>
<reference evidence="2 3" key="1">
    <citation type="submission" date="2019-12" db="EMBL/GenBank/DDBJ databases">
        <authorList>
            <person name="Lee S.D."/>
        </authorList>
    </citation>
    <scope>NUCLEOTIDE SEQUENCE [LARGE SCALE GENOMIC DNA]</scope>
    <source>
        <strain evidence="2 3">SAP-6</strain>
    </source>
</reference>
<feature type="chain" id="PRO_5032271173" evidence="1">
    <location>
        <begin position="22"/>
        <end position="266"/>
    </location>
</feature>
<keyword evidence="3" id="KW-1185">Reference proteome</keyword>
<evidence type="ECO:0000313" key="2">
    <source>
        <dbReference type="EMBL" id="NDL65046.1"/>
    </source>
</evidence>
<evidence type="ECO:0000313" key="3">
    <source>
        <dbReference type="Proteomes" id="UP000461443"/>
    </source>
</evidence>
<dbReference type="InterPro" id="IPR047111">
    <property type="entry name" value="YbaP-like"/>
</dbReference>
<organism evidence="2 3">
    <name type="scientific">Acerihabitans arboris</name>
    <dbReference type="NCBI Taxonomy" id="2691583"/>
    <lineage>
        <taxon>Bacteria</taxon>
        <taxon>Pseudomonadati</taxon>
        <taxon>Pseudomonadota</taxon>
        <taxon>Gammaproteobacteria</taxon>
        <taxon>Enterobacterales</taxon>
        <taxon>Pectobacteriaceae</taxon>
        <taxon>Acerihabitans</taxon>
    </lineage>
</organism>
<name>A0A845SQ54_9GAMM</name>
<dbReference type="PANTHER" id="PTHR40590:SF1">
    <property type="entry name" value="CYTOPLASMIC PROTEIN"/>
    <property type="match status" value="1"/>
</dbReference>
<accession>A0A845SQ54</accession>
<proteinExistence type="predicted"/>
<dbReference type="AlphaFoldDB" id="A0A845SQ54"/>